<feature type="transmembrane region" description="Helical" evidence="1">
    <location>
        <begin position="53"/>
        <end position="72"/>
    </location>
</feature>
<feature type="transmembrane region" description="Helical" evidence="1">
    <location>
        <begin position="20"/>
        <end position="46"/>
    </location>
</feature>
<gene>
    <name evidence="2" type="ORF">BE04_44300</name>
</gene>
<reference evidence="2 3" key="1">
    <citation type="submission" date="2014-02" db="EMBL/GenBank/DDBJ databases">
        <title>The small core and large imbalanced accessory genome model reveals a collaborative survival strategy of Sorangium cellulosum strains in nature.</title>
        <authorList>
            <person name="Han K."/>
            <person name="Peng R."/>
            <person name="Blom J."/>
            <person name="Li Y.-Z."/>
        </authorList>
    </citation>
    <scope>NUCLEOTIDE SEQUENCE [LARGE SCALE GENOMIC DNA]</scope>
    <source>
        <strain evidence="2 3">So0157-18</strain>
    </source>
</reference>
<evidence type="ECO:0000313" key="2">
    <source>
        <dbReference type="EMBL" id="KYF48599.1"/>
    </source>
</evidence>
<evidence type="ECO:0000256" key="1">
    <source>
        <dbReference type="SAM" id="Phobius"/>
    </source>
</evidence>
<name>A0A150P1J2_SORCE</name>
<organism evidence="2 3">
    <name type="scientific">Sorangium cellulosum</name>
    <name type="common">Polyangium cellulosum</name>
    <dbReference type="NCBI Taxonomy" id="56"/>
    <lineage>
        <taxon>Bacteria</taxon>
        <taxon>Pseudomonadati</taxon>
        <taxon>Myxococcota</taxon>
        <taxon>Polyangia</taxon>
        <taxon>Polyangiales</taxon>
        <taxon>Polyangiaceae</taxon>
        <taxon>Sorangium</taxon>
    </lineage>
</organism>
<proteinExistence type="predicted"/>
<comment type="caution">
    <text evidence="2">The sequence shown here is derived from an EMBL/GenBank/DDBJ whole genome shotgun (WGS) entry which is preliminary data.</text>
</comment>
<keyword evidence="1" id="KW-0472">Membrane</keyword>
<keyword evidence="1" id="KW-0812">Transmembrane</keyword>
<keyword evidence="1" id="KW-1133">Transmembrane helix</keyword>
<evidence type="ECO:0000313" key="3">
    <source>
        <dbReference type="Proteomes" id="UP000075604"/>
    </source>
</evidence>
<protein>
    <submittedName>
        <fullName evidence="2">Uncharacterized protein</fullName>
    </submittedName>
</protein>
<sequence>MDPSDPNLPTPPDRGKQSQLLGGVISTSIGVVLLAVGLVQLLFFYLPGKTPRLTIELILIPMGLVFGIPGALELRRSLLNRWVMRHGVPAQAEVLRRDFTKKEYDGNPVSRLRLRVLPRDGAPYEVTIDWIAHTELMMLTPGRVVPVKVHPTKPQAVVIAA</sequence>
<dbReference type="EMBL" id="JELX01004368">
    <property type="protein sequence ID" value="KYF48599.1"/>
    <property type="molecule type" value="Genomic_DNA"/>
</dbReference>
<dbReference type="AlphaFoldDB" id="A0A150P1J2"/>
<accession>A0A150P1J2</accession>
<dbReference type="Proteomes" id="UP000075604">
    <property type="component" value="Unassembled WGS sequence"/>
</dbReference>